<keyword evidence="3" id="KW-1185">Reference proteome</keyword>
<comment type="caution">
    <text evidence="2">The sequence shown here is derived from an EMBL/GenBank/DDBJ whole genome shotgun (WGS) entry which is preliminary data.</text>
</comment>
<evidence type="ECO:0000256" key="1">
    <source>
        <dbReference type="SAM" id="Phobius"/>
    </source>
</evidence>
<keyword evidence="1" id="KW-1133">Transmembrane helix</keyword>
<gene>
    <name evidence="2" type="ORF">ACJMK2_015878</name>
</gene>
<keyword evidence="1" id="KW-0812">Transmembrane</keyword>
<evidence type="ECO:0000313" key="3">
    <source>
        <dbReference type="Proteomes" id="UP001634394"/>
    </source>
</evidence>
<protein>
    <submittedName>
        <fullName evidence="2">Uncharacterized protein</fullName>
    </submittedName>
</protein>
<feature type="non-terminal residue" evidence="2">
    <location>
        <position position="1"/>
    </location>
</feature>
<proteinExistence type="predicted"/>
<organism evidence="2 3">
    <name type="scientific">Sinanodonta woodiana</name>
    <name type="common">Chinese pond mussel</name>
    <name type="synonym">Anodonta woodiana</name>
    <dbReference type="NCBI Taxonomy" id="1069815"/>
    <lineage>
        <taxon>Eukaryota</taxon>
        <taxon>Metazoa</taxon>
        <taxon>Spiralia</taxon>
        <taxon>Lophotrochozoa</taxon>
        <taxon>Mollusca</taxon>
        <taxon>Bivalvia</taxon>
        <taxon>Autobranchia</taxon>
        <taxon>Heteroconchia</taxon>
        <taxon>Palaeoheterodonta</taxon>
        <taxon>Unionida</taxon>
        <taxon>Unionoidea</taxon>
        <taxon>Unionidae</taxon>
        <taxon>Unioninae</taxon>
        <taxon>Sinanodonta</taxon>
    </lineage>
</organism>
<dbReference type="EMBL" id="JBJQND010000015">
    <property type="protein sequence ID" value="KAL3852206.1"/>
    <property type="molecule type" value="Genomic_DNA"/>
</dbReference>
<dbReference type="Proteomes" id="UP001634394">
    <property type="component" value="Unassembled WGS sequence"/>
</dbReference>
<dbReference type="AlphaFoldDB" id="A0ABD3UT78"/>
<name>A0ABD3UT78_SINWO</name>
<evidence type="ECO:0000313" key="2">
    <source>
        <dbReference type="EMBL" id="KAL3852206.1"/>
    </source>
</evidence>
<feature type="transmembrane region" description="Helical" evidence="1">
    <location>
        <begin position="53"/>
        <end position="76"/>
    </location>
</feature>
<sequence length="134" mass="14880">MPVESAICEYNYVSHAWSMTWTSQTRYCKNGCCGTKYSDYEDVCCPQLSVSGIIGISVLVGLFALGALIAFIIWCVQHKNRSRVVVNPNNVAHTFVVHGTNQYYPQQLYGAYPAAGPSFIPQNQGHPPPYSEKQ</sequence>
<keyword evidence="1" id="KW-0472">Membrane</keyword>
<accession>A0ABD3UT78</accession>
<reference evidence="2 3" key="1">
    <citation type="submission" date="2024-11" db="EMBL/GenBank/DDBJ databases">
        <title>Chromosome-level genome assembly of the freshwater bivalve Anodonta woodiana.</title>
        <authorList>
            <person name="Chen X."/>
        </authorList>
    </citation>
    <scope>NUCLEOTIDE SEQUENCE [LARGE SCALE GENOMIC DNA]</scope>
    <source>
        <strain evidence="2">MN2024</strain>
        <tissue evidence="2">Gills</tissue>
    </source>
</reference>